<evidence type="ECO:0000256" key="1">
    <source>
        <dbReference type="ARBA" id="ARBA00023122"/>
    </source>
</evidence>
<dbReference type="SMART" id="SM00116">
    <property type="entry name" value="CBS"/>
    <property type="match status" value="2"/>
</dbReference>
<dbReference type="InterPro" id="IPR051257">
    <property type="entry name" value="Diverse_CBS-Domain"/>
</dbReference>
<dbReference type="PANTHER" id="PTHR43080">
    <property type="entry name" value="CBS DOMAIN-CONTAINING PROTEIN CBSX3, MITOCHONDRIAL"/>
    <property type="match status" value="1"/>
</dbReference>
<sequence length="157" mass="17538">MNTTKKAGDLMHGDILVAYEGWTIHRLADFFVRNNISAVPVIASDHQLVGVVSVSDAFRFNNLDVRSKEAALLNLYRNDFRMEVSEEDLNSWVKDADKTCTVHQIMTPEVISVDVDDSVEMVARALLDKHVHRVLVTDKGSVVGVITAMDLLEHVYG</sequence>
<proteinExistence type="predicted"/>
<dbReference type="RefSeq" id="WP_225674039.1">
    <property type="nucleotide sequence ID" value="NZ_JAEDAH010000043.1"/>
</dbReference>
<accession>A0ABS7ZPV6</accession>
<dbReference type="InterPro" id="IPR046342">
    <property type="entry name" value="CBS_dom_sf"/>
</dbReference>
<dbReference type="EMBL" id="JAEDAH010000043">
    <property type="protein sequence ID" value="MCA6063741.1"/>
    <property type="molecule type" value="Genomic_DNA"/>
</dbReference>
<dbReference type="SUPFAM" id="SSF54631">
    <property type="entry name" value="CBS-domain pair"/>
    <property type="match status" value="1"/>
</dbReference>
<dbReference type="PANTHER" id="PTHR43080:SF2">
    <property type="entry name" value="CBS DOMAIN-CONTAINING PROTEIN"/>
    <property type="match status" value="1"/>
</dbReference>
<dbReference type="InterPro" id="IPR000644">
    <property type="entry name" value="CBS_dom"/>
</dbReference>
<feature type="domain" description="CBS" evidence="3">
    <location>
        <begin position="11"/>
        <end position="69"/>
    </location>
</feature>
<evidence type="ECO:0000313" key="5">
    <source>
        <dbReference type="Proteomes" id="UP000714380"/>
    </source>
</evidence>
<organism evidence="4 5">
    <name type="scientific">Thalassolituus marinus</name>
    <dbReference type="NCBI Taxonomy" id="671053"/>
    <lineage>
        <taxon>Bacteria</taxon>
        <taxon>Pseudomonadati</taxon>
        <taxon>Pseudomonadota</taxon>
        <taxon>Gammaproteobacteria</taxon>
        <taxon>Oceanospirillales</taxon>
        <taxon>Oceanospirillaceae</taxon>
        <taxon>Thalassolituus</taxon>
    </lineage>
</organism>
<name>A0ABS7ZPV6_9GAMM</name>
<feature type="domain" description="CBS" evidence="3">
    <location>
        <begin position="106"/>
        <end position="157"/>
    </location>
</feature>
<gene>
    <name evidence="4" type="ORF">I9W95_08980</name>
</gene>
<dbReference type="PROSITE" id="PS51371">
    <property type="entry name" value="CBS"/>
    <property type="match status" value="2"/>
</dbReference>
<keyword evidence="5" id="KW-1185">Reference proteome</keyword>
<evidence type="ECO:0000313" key="4">
    <source>
        <dbReference type="EMBL" id="MCA6063741.1"/>
    </source>
</evidence>
<dbReference type="Proteomes" id="UP000714380">
    <property type="component" value="Unassembled WGS sequence"/>
</dbReference>
<reference evidence="4 5" key="1">
    <citation type="submission" date="2020-12" db="EMBL/GenBank/DDBJ databases">
        <title>Novel Thalassolituus-related marine hydrocarbonoclastic bacteria mediated algae-derived hydrocarbons mineralization in twilight zone of the northern South China Sea.</title>
        <authorList>
            <person name="Dong C."/>
        </authorList>
    </citation>
    <scope>NUCLEOTIDE SEQUENCE [LARGE SCALE GENOMIC DNA]</scope>
    <source>
        <strain evidence="4 5">IMCC1826</strain>
    </source>
</reference>
<dbReference type="Gene3D" id="3.10.580.10">
    <property type="entry name" value="CBS-domain"/>
    <property type="match status" value="1"/>
</dbReference>
<protein>
    <submittedName>
        <fullName evidence="4">CBS domain-containing protein</fullName>
    </submittedName>
</protein>
<evidence type="ECO:0000259" key="3">
    <source>
        <dbReference type="PROSITE" id="PS51371"/>
    </source>
</evidence>
<keyword evidence="1 2" id="KW-0129">CBS domain</keyword>
<dbReference type="Pfam" id="PF00571">
    <property type="entry name" value="CBS"/>
    <property type="match status" value="2"/>
</dbReference>
<evidence type="ECO:0000256" key="2">
    <source>
        <dbReference type="PROSITE-ProRule" id="PRU00703"/>
    </source>
</evidence>
<comment type="caution">
    <text evidence="4">The sequence shown here is derived from an EMBL/GenBank/DDBJ whole genome shotgun (WGS) entry which is preliminary data.</text>
</comment>